<feature type="compositionally biased region" description="Low complexity" evidence="1">
    <location>
        <begin position="32"/>
        <end position="60"/>
    </location>
</feature>
<name>A0A542EJG9_9MICO</name>
<keyword evidence="2" id="KW-0732">Signal</keyword>
<evidence type="ECO:0000256" key="1">
    <source>
        <dbReference type="SAM" id="MobiDB-lite"/>
    </source>
</evidence>
<evidence type="ECO:0008006" key="5">
    <source>
        <dbReference type="Google" id="ProtNLM"/>
    </source>
</evidence>
<comment type="caution">
    <text evidence="3">The sequence shown here is derived from an EMBL/GenBank/DDBJ whole genome shotgun (WGS) entry which is preliminary data.</text>
</comment>
<dbReference type="AlphaFoldDB" id="A0A542EJG9"/>
<accession>A0A542EJG9</accession>
<reference evidence="3 4" key="1">
    <citation type="submission" date="2019-06" db="EMBL/GenBank/DDBJ databases">
        <title>Sequencing the genomes of 1000 actinobacteria strains.</title>
        <authorList>
            <person name="Klenk H.-P."/>
        </authorList>
    </citation>
    <scope>NUCLEOTIDE SEQUENCE [LARGE SCALE GENOMIC DNA]</scope>
    <source>
        <strain evidence="3 4">DSM 19828</strain>
    </source>
</reference>
<dbReference type="EMBL" id="VFMO01000001">
    <property type="protein sequence ID" value="TQJ15475.1"/>
    <property type="molecule type" value="Genomic_DNA"/>
</dbReference>
<protein>
    <recommendedName>
        <fullName evidence="5">Secreted protein</fullName>
    </recommendedName>
</protein>
<evidence type="ECO:0000313" key="4">
    <source>
        <dbReference type="Proteomes" id="UP000320806"/>
    </source>
</evidence>
<dbReference type="OrthoDB" id="9999595at2"/>
<organism evidence="3 4">
    <name type="scientific">Yimella lutea</name>
    <dbReference type="NCBI Taxonomy" id="587872"/>
    <lineage>
        <taxon>Bacteria</taxon>
        <taxon>Bacillati</taxon>
        <taxon>Actinomycetota</taxon>
        <taxon>Actinomycetes</taxon>
        <taxon>Micrococcales</taxon>
        <taxon>Dermacoccaceae</taxon>
        <taxon>Yimella</taxon>
    </lineage>
</organism>
<sequence length="152" mass="15344">MKKLNALVAASALAVTIGLSGCGSDDKKSEETGTTSQTSSTTPQTQSSSESTPAQSNSESPASETTSSDGAVGGVQNCKLERKGEQLQAQAVGISCEDATQIWGKFSQKDQAIASGDVNHNGETWKCGILTQGSTVTGGCTVGQKAISIGGI</sequence>
<feature type="chain" id="PRO_5038621856" description="Secreted protein" evidence="2">
    <location>
        <begin position="21"/>
        <end position="152"/>
    </location>
</feature>
<evidence type="ECO:0000256" key="2">
    <source>
        <dbReference type="SAM" id="SignalP"/>
    </source>
</evidence>
<keyword evidence="4" id="KW-1185">Reference proteome</keyword>
<gene>
    <name evidence="3" type="ORF">FB459_3031</name>
</gene>
<dbReference type="Proteomes" id="UP000320806">
    <property type="component" value="Unassembled WGS sequence"/>
</dbReference>
<feature type="region of interest" description="Disordered" evidence="1">
    <location>
        <begin position="19"/>
        <end position="77"/>
    </location>
</feature>
<evidence type="ECO:0000313" key="3">
    <source>
        <dbReference type="EMBL" id="TQJ15475.1"/>
    </source>
</evidence>
<dbReference type="RefSeq" id="WP_141929027.1">
    <property type="nucleotide sequence ID" value="NZ_BAABCI010000036.1"/>
</dbReference>
<feature type="signal peptide" evidence="2">
    <location>
        <begin position="1"/>
        <end position="20"/>
    </location>
</feature>
<proteinExistence type="predicted"/>
<dbReference type="PROSITE" id="PS51257">
    <property type="entry name" value="PROKAR_LIPOPROTEIN"/>
    <property type="match status" value="1"/>
</dbReference>